<evidence type="ECO:0000313" key="2">
    <source>
        <dbReference type="Proteomes" id="UP001304895"/>
    </source>
</evidence>
<reference evidence="1" key="2">
    <citation type="submission" date="2023-05" db="EMBL/GenBank/DDBJ databases">
        <authorList>
            <consortium name="Lawrence Berkeley National Laboratory"/>
            <person name="Steindorff A."/>
            <person name="Hensen N."/>
            <person name="Bonometti L."/>
            <person name="Westerberg I."/>
            <person name="Brannstrom I.O."/>
            <person name="Guillou S."/>
            <person name="Cros-Aarteil S."/>
            <person name="Calhoun S."/>
            <person name="Haridas S."/>
            <person name="Kuo A."/>
            <person name="Mondo S."/>
            <person name="Pangilinan J."/>
            <person name="Riley R."/>
            <person name="Labutti K."/>
            <person name="Andreopoulos B."/>
            <person name="Lipzen A."/>
            <person name="Chen C."/>
            <person name="Yanf M."/>
            <person name="Daum C."/>
            <person name="Ng V."/>
            <person name="Clum A."/>
            <person name="Ohm R."/>
            <person name="Martin F."/>
            <person name="Silar P."/>
            <person name="Natvig D."/>
            <person name="Lalanne C."/>
            <person name="Gautier V."/>
            <person name="Ament-Velasquez S.L."/>
            <person name="Kruys A."/>
            <person name="Hutchinson M.I."/>
            <person name="Powell A.J."/>
            <person name="Barry K."/>
            <person name="Miller A.N."/>
            <person name="Grigoriev I.V."/>
            <person name="Debuchy R."/>
            <person name="Gladieux P."/>
            <person name="Thoren M.H."/>
            <person name="Johannesson H."/>
        </authorList>
    </citation>
    <scope>NUCLEOTIDE SEQUENCE</scope>
    <source>
        <strain evidence="1">CBS 123565</strain>
    </source>
</reference>
<keyword evidence="2" id="KW-1185">Reference proteome</keyword>
<sequence>MELMGFRHWMSALYLTLSSSGWDINTSFRSFSVTRFLILSRRRNAVATQNSSPPPFSFHSFPRTGPTTILRARRWNLGCSFRWWWAAAGHIFTSHKRWFTRNKIGGLACLSFEMQRRVPMERRVGLLYGLGGFRDLHRASRDWAVWQGCSRSAFYARPSYTINESNVLSPSGSVGVLASSYMGSRHRNLKLIALLSNSWLPARCCPLNSFDIPETGERGSPHDVLVMCPLQCNKPPTWSLASWDTHGWQGNCACEVLCIGQGGRATMMVPVDR</sequence>
<gene>
    <name evidence="1" type="ORF">BT67DRAFT_282449</name>
</gene>
<protein>
    <submittedName>
        <fullName evidence="1">Uncharacterized protein</fullName>
    </submittedName>
</protein>
<reference evidence="1" key="1">
    <citation type="journal article" date="2023" name="Mol. Phylogenet. Evol.">
        <title>Genome-scale phylogeny and comparative genomics of the fungal order Sordariales.</title>
        <authorList>
            <person name="Hensen N."/>
            <person name="Bonometti L."/>
            <person name="Westerberg I."/>
            <person name="Brannstrom I.O."/>
            <person name="Guillou S."/>
            <person name="Cros-Aarteil S."/>
            <person name="Calhoun S."/>
            <person name="Haridas S."/>
            <person name="Kuo A."/>
            <person name="Mondo S."/>
            <person name="Pangilinan J."/>
            <person name="Riley R."/>
            <person name="LaButti K."/>
            <person name="Andreopoulos B."/>
            <person name="Lipzen A."/>
            <person name="Chen C."/>
            <person name="Yan M."/>
            <person name="Daum C."/>
            <person name="Ng V."/>
            <person name="Clum A."/>
            <person name="Steindorff A."/>
            <person name="Ohm R.A."/>
            <person name="Martin F."/>
            <person name="Silar P."/>
            <person name="Natvig D.O."/>
            <person name="Lalanne C."/>
            <person name="Gautier V."/>
            <person name="Ament-Velasquez S.L."/>
            <person name="Kruys A."/>
            <person name="Hutchinson M.I."/>
            <person name="Powell A.J."/>
            <person name="Barry K."/>
            <person name="Miller A.N."/>
            <person name="Grigoriev I.V."/>
            <person name="Debuchy R."/>
            <person name="Gladieux P."/>
            <person name="Hiltunen Thoren M."/>
            <person name="Johannesson H."/>
        </authorList>
    </citation>
    <scope>NUCLEOTIDE SEQUENCE</scope>
    <source>
        <strain evidence="1">CBS 123565</strain>
    </source>
</reference>
<dbReference type="EMBL" id="MU853407">
    <property type="protein sequence ID" value="KAK4134834.1"/>
    <property type="molecule type" value="Genomic_DNA"/>
</dbReference>
<comment type="caution">
    <text evidence="1">The sequence shown here is derived from an EMBL/GenBank/DDBJ whole genome shotgun (WGS) entry which is preliminary data.</text>
</comment>
<dbReference type="AlphaFoldDB" id="A0AAN6UL97"/>
<dbReference type="Proteomes" id="UP001304895">
    <property type="component" value="Unassembled WGS sequence"/>
</dbReference>
<accession>A0AAN6UL97</accession>
<proteinExistence type="predicted"/>
<organism evidence="1 2">
    <name type="scientific">Trichocladium antarcticum</name>
    <dbReference type="NCBI Taxonomy" id="1450529"/>
    <lineage>
        <taxon>Eukaryota</taxon>
        <taxon>Fungi</taxon>
        <taxon>Dikarya</taxon>
        <taxon>Ascomycota</taxon>
        <taxon>Pezizomycotina</taxon>
        <taxon>Sordariomycetes</taxon>
        <taxon>Sordariomycetidae</taxon>
        <taxon>Sordariales</taxon>
        <taxon>Chaetomiaceae</taxon>
        <taxon>Trichocladium</taxon>
    </lineage>
</organism>
<evidence type="ECO:0000313" key="1">
    <source>
        <dbReference type="EMBL" id="KAK4134834.1"/>
    </source>
</evidence>
<name>A0AAN6UL97_9PEZI</name>